<keyword evidence="2" id="KW-0732">Signal</keyword>
<gene>
    <name evidence="3" type="ORF">NE237_010602</name>
</gene>
<reference evidence="3" key="1">
    <citation type="journal article" date="2023" name="Plant J.">
        <title>The genome of the king protea, Protea cynaroides.</title>
        <authorList>
            <person name="Chang J."/>
            <person name="Duong T.A."/>
            <person name="Schoeman C."/>
            <person name="Ma X."/>
            <person name="Roodt D."/>
            <person name="Barker N."/>
            <person name="Li Z."/>
            <person name="Van de Peer Y."/>
            <person name="Mizrachi E."/>
        </authorList>
    </citation>
    <scope>NUCLEOTIDE SEQUENCE</scope>
    <source>
        <tissue evidence="3">Young leaves</tissue>
    </source>
</reference>
<feature type="region of interest" description="Disordered" evidence="1">
    <location>
        <begin position="91"/>
        <end position="112"/>
    </location>
</feature>
<comment type="caution">
    <text evidence="3">The sequence shown here is derived from an EMBL/GenBank/DDBJ whole genome shotgun (WGS) entry which is preliminary data.</text>
</comment>
<feature type="chain" id="PRO_5040184102" evidence="2">
    <location>
        <begin position="19"/>
        <end position="112"/>
    </location>
</feature>
<feature type="signal peptide" evidence="2">
    <location>
        <begin position="1"/>
        <end position="18"/>
    </location>
</feature>
<evidence type="ECO:0000256" key="1">
    <source>
        <dbReference type="SAM" id="MobiDB-lite"/>
    </source>
</evidence>
<proteinExistence type="predicted"/>
<keyword evidence="4" id="KW-1185">Reference proteome</keyword>
<organism evidence="3 4">
    <name type="scientific">Protea cynaroides</name>
    <dbReference type="NCBI Taxonomy" id="273540"/>
    <lineage>
        <taxon>Eukaryota</taxon>
        <taxon>Viridiplantae</taxon>
        <taxon>Streptophyta</taxon>
        <taxon>Embryophyta</taxon>
        <taxon>Tracheophyta</taxon>
        <taxon>Spermatophyta</taxon>
        <taxon>Magnoliopsida</taxon>
        <taxon>Proteales</taxon>
        <taxon>Proteaceae</taxon>
        <taxon>Protea</taxon>
    </lineage>
</organism>
<evidence type="ECO:0000313" key="3">
    <source>
        <dbReference type="EMBL" id="KAJ4979822.1"/>
    </source>
</evidence>
<evidence type="ECO:0000256" key="2">
    <source>
        <dbReference type="SAM" id="SignalP"/>
    </source>
</evidence>
<accession>A0A9Q0KZM0</accession>
<protein>
    <submittedName>
        <fullName evidence="3">Uncharacterized protein</fullName>
    </submittedName>
</protein>
<sequence length="112" mass="12231">MHLTLLLQLCNLSLVTNAIDTRAYCCRSKFLLKFKIQNSYQSSEGEVHGSPELQGSNQCDLSAVSSAAEPHEITNTEAGEGMEKIVVGRAQCKRSPSPLSDGSWEMLRQSAT</sequence>
<evidence type="ECO:0000313" key="4">
    <source>
        <dbReference type="Proteomes" id="UP001141806"/>
    </source>
</evidence>
<dbReference type="EMBL" id="JAMYWD010000002">
    <property type="protein sequence ID" value="KAJ4979822.1"/>
    <property type="molecule type" value="Genomic_DNA"/>
</dbReference>
<name>A0A9Q0KZM0_9MAGN</name>
<dbReference type="Proteomes" id="UP001141806">
    <property type="component" value="Unassembled WGS sequence"/>
</dbReference>
<dbReference type="AlphaFoldDB" id="A0A9Q0KZM0"/>